<gene>
    <name evidence="2" type="ORF">M441DRAFT_302732</name>
</gene>
<keyword evidence="1" id="KW-1133">Transmembrane helix</keyword>
<dbReference type="AlphaFoldDB" id="A0A2T3ZJI9"/>
<organism evidence="2 3">
    <name type="scientific">Trichoderma asperellum (strain ATCC 204424 / CBS 433.97 / NBRC 101777)</name>
    <dbReference type="NCBI Taxonomy" id="1042311"/>
    <lineage>
        <taxon>Eukaryota</taxon>
        <taxon>Fungi</taxon>
        <taxon>Dikarya</taxon>
        <taxon>Ascomycota</taxon>
        <taxon>Pezizomycotina</taxon>
        <taxon>Sordariomycetes</taxon>
        <taxon>Hypocreomycetidae</taxon>
        <taxon>Hypocreales</taxon>
        <taxon>Hypocreaceae</taxon>
        <taxon>Trichoderma</taxon>
    </lineage>
</organism>
<feature type="transmembrane region" description="Helical" evidence="1">
    <location>
        <begin position="58"/>
        <end position="79"/>
    </location>
</feature>
<protein>
    <submittedName>
        <fullName evidence="2">Uncharacterized protein</fullName>
    </submittedName>
</protein>
<dbReference type="Proteomes" id="UP000240493">
    <property type="component" value="Unassembled WGS sequence"/>
</dbReference>
<keyword evidence="3" id="KW-1185">Reference proteome</keyword>
<proteinExistence type="predicted"/>
<accession>A0A2T3ZJI9</accession>
<reference evidence="2 3" key="1">
    <citation type="submission" date="2016-07" db="EMBL/GenBank/DDBJ databases">
        <title>Multiple horizontal gene transfer events from other fungi enriched the ability of initially mycotrophic Trichoderma (Ascomycota) to feed on dead plant biomass.</title>
        <authorList>
            <consortium name="DOE Joint Genome Institute"/>
            <person name="Aerts A."/>
            <person name="Atanasova L."/>
            <person name="Chenthamara K."/>
            <person name="Zhang J."/>
            <person name="Grujic M."/>
            <person name="Henrissat B."/>
            <person name="Kuo A."/>
            <person name="Salamov A."/>
            <person name="Lipzen A."/>
            <person name="Labutti K."/>
            <person name="Barry K."/>
            <person name="Miao Y."/>
            <person name="Rahimi M.J."/>
            <person name="Shen Q."/>
            <person name="Grigoriev I.V."/>
            <person name="Kubicek C.P."/>
            <person name="Druzhinina I.S."/>
        </authorList>
    </citation>
    <scope>NUCLEOTIDE SEQUENCE [LARGE SCALE GENOMIC DNA]</scope>
    <source>
        <strain evidence="2 3">CBS 433.97</strain>
    </source>
</reference>
<sequence>MADSVCLTHKKLYLKNKHPDLLREKPLVRAKAHAGEATVRNHRSNSPITLFCPEWRCAALAALAVLAAHAVVACIAAAAGKIQKLKAITENRAGVGKLYLSKNIVSHCPH</sequence>
<keyword evidence="1" id="KW-0812">Transmembrane</keyword>
<keyword evidence="1" id="KW-0472">Membrane</keyword>
<dbReference type="EMBL" id="KZ679257">
    <property type="protein sequence ID" value="PTB44966.1"/>
    <property type="molecule type" value="Genomic_DNA"/>
</dbReference>
<name>A0A2T3ZJI9_TRIA4</name>
<evidence type="ECO:0000313" key="3">
    <source>
        <dbReference type="Proteomes" id="UP000240493"/>
    </source>
</evidence>
<evidence type="ECO:0000256" key="1">
    <source>
        <dbReference type="SAM" id="Phobius"/>
    </source>
</evidence>
<evidence type="ECO:0000313" key="2">
    <source>
        <dbReference type="EMBL" id="PTB44966.1"/>
    </source>
</evidence>